<dbReference type="WBParaSite" id="MhA1_Contig715.frz3.gene15">
    <property type="protein sequence ID" value="MhA1_Contig715.frz3.gene15"/>
    <property type="gene ID" value="MhA1_Contig715.frz3.gene15"/>
</dbReference>
<sequence length="65" mass="7645">MTRGEEFSFSSQSCDTFLSTASLSSYAFWMGYLMPQDRPIYYIPMITPVDTRQILPKRWIQLNNL</sequence>
<evidence type="ECO:0000313" key="2">
    <source>
        <dbReference type="WBParaSite" id="MhA1_Contig715.frz3.gene15"/>
    </source>
</evidence>
<proteinExistence type="predicted"/>
<protein>
    <submittedName>
        <fullName evidence="2">Uncharacterized protein</fullName>
    </submittedName>
</protein>
<name>A0A1I8BY10_MELHA</name>
<dbReference type="AlphaFoldDB" id="A0A1I8BY10"/>
<keyword evidence="1" id="KW-1185">Reference proteome</keyword>
<accession>A0A1I8BY10</accession>
<reference evidence="2" key="1">
    <citation type="submission" date="2016-11" db="UniProtKB">
        <authorList>
            <consortium name="WormBaseParasite"/>
        </authorList>
    </citation>
    <scope>IDENTIFICATION</scope>
</reference>
<organism evidence="1 2">
    <name type="scientific">Meloidogyne hapla</name>
    <name type="common">Root-knot nematode worm</name>
    <dbReference type="NCBI Taxonomy" id="6305"/>
    <lineage>
        <taxon>Eukaryota</taxon>
        <taxon>Metazoa</taxon>
        <taxon>Ecdysozoa</taxon>
        <taxon>Nematoda</taxon>
        <taxon>Chromadorea</taxon>
        <taxon>Rhabditida</taxon>
        <taxon>Tylenchina</taxon>
        <taxon>Tylenchomorpha</taxon>
        <taxon>Tylenchoidea</taxon>
        <taxon>Meloidogynidae</taxon>
        <taxon>Meloidogyninae</taxon>
        <taxon>Meloidogyne</taxon>
    </lineage>
</organism>
<dbReference type="Proteomes" id="UP000095281">
    <property type="component" value="Unplaced"/>
</dbReference>
<evidence type="ECO:0000313" key="1">
    <source>
        <dbReference type="Proteomes" id="UP000095281"/>
    </source>
</evidence>